<sequence>MCVLAIGTLAMYSPQITSYAQSLLTPLGQIGINQATEDVKQGNYLWAGIGFLTAGDVPGRNIGNLSKLEKLPQISVKLPDKFDKLLELTGKNNNKILSEASKFGEAFIDNANNGNVNIFVQRSEKLITRVTTNPEITKIISVGTNKVKDIVRWSQNNRLTPMNKAGGNISHVINNIINSLHK</sequence>
<dbReference type="EMBL" id="MHPA01000011">
    <property type="protein sequence ID" value="OGZ73491.1"/>
    <property type="molecule type" value="Genomic_DNA"/>
</dbReference>
<reference evidence="1 2" key="1">
    <citation type="journal article" date="2016" name="Nat. Commun.">
        <title>Thousands of microbial genomes shed light on interconnected biogeochemical processes in an aquifer system.</title>
        <authorList>
            <person name="Anantharaman K."/>
            <person name="Brown C.T."/>
            <person name="Hug L.A."/>
            <person name="Sharon I."/>
            <person name="Castelle C.J."/>
            <person name="Probst A.J."/>
            <person name="Thomas B.C."/>
            <person name="Singh A."/>
            <person name="Wilkins M.J."/>
            <person name="Karaoz U."/>
            <person name="Brodie E.L."/>
            <person name="Williams K.H."/>
            <person name="Hubbard S.S."/>
            <person name="Banfield J.F."/>
        </authorList>
    </citation>
    <scope>NUCLEOTIDE SEQUENCE [LARGE SCALE GENOMIC DNA]</scope>
</reference>
<dbReference type="STRING" id="1802214.A2908_02175"/>
<organism evidence="1 2">
    <name type="scientific">Candidatus Staskawiczbacteria bacterium RIFCSPLOWO2_01_FULL_38_12b</name>
    <dbReference type="NCBI Taxonomy" id="1802214"/>
    <lineage>
        <taxon>Bacteria</taxon>
        <taxon>Candidatus Staskawicziibacteriota</taxon>
    </lineage>
</organism>
<proteinExistence type="predicted"/>
<dbReference type="AlphaFoldDB" id="A0A1G2IG48"/>
<name>A0A1G2IG48_9BACT</name>
<protein>
    <submittedName>
        <fullName evidence="1">Uncharacterized protein</fullName>
    </submittedName>
</protein>
<comment type="caution">
    <text evidence="1">The sequence shown here is derived from an EMBL/GenBank/DDBJ whole genome shotgun (WGS) entry which is preliminary data.</text>
</comment>
<gene>
    <name evidence="1" type="ORF">A2908_02175</name>
</gene>
<dbReference type="Proteomes" id="UP000176774">
    <property type="component" value="Unassembled WGS sequence"/>
</dbReference>
<evidence type="ECO:0000313" key="1">
    <source>
        <dbReference type="EMBL" id="OGZ73491.1"/>
    </source>
</evidence>
<evidence type="ECO:0000313" key="2">
    <source>
        <dbReference type="Proteomes" id="UP000176774"/>
    </source>
</evidence>
<accession>A0A1G2IG48</accession>